<gene>
    <name evidence="9" type="ORF">GB928_027680</name>
</gene>
<dbReference type="PANTHER" id="PTHR33653">
    <property type="entry name" value="RIBONUCLEASE VAPC2"/>
    <property type="match status" value="1"/>
</dbReference>
<dbReference type="PANTHER" id="PTHR33653:SF1">
    <property type="entry name" value="RIBONUCLEASE VAPC2"/>
    <property type="match status" value="1"/>
</dbReference>
<dbReference type="RefSeq" id="WP_244764110.1">
    <property type="nucleotide sequence ID" value="NZ_JALJCJ010000012.1"/>
</dbReference>
<dbReference type="Gene3D" id="3.40.50.1010">
    <property type="entry name" value="5'-nuclease"/>
    <property type="match status" value="1"/>
</dbReference>
<evidence type="ECO:0000256" key="2">
    <source>
        <dbReference type="ARBA" id="ARBA00022649"/>
    </source>
</evidence>
<dbReference type="InterPro" id="IPR050556">
    <property type="entry name" value="Type_II_TA_system_RNase"/>
</dbReference>
<comment type="caution">
    <text evidence="9">The sequence shown here is derived from an EMBL/GenBank/DDBJ whole genome shotgun (WGS) entry which is preliminary data.</text>
</comment>
<keyword evidence="2" id="KW-1277">Toxin-antitoxin system</keyword>
<dbReference type="EMBL" id="WHSC02000019">
    <property type="protein sequence ID" value="MDO6124969.1"/>
    <property type="molecule type" value="Genomic_DNA"/>
</dbReference>
<organism evidence="9 10">
    <name type="scientific">Shinella curvata</name>
    <dbReference type="NCBI Taxonomy" id="1817964"/>
    <lineage>
        <taxon>Bacteria</taxon>
        <taxon>Pseudomonadati</taxon>
        <taxon>Pseudomonadota</taxon>
        <taxon>Alphaproteobacteria</taxon>
        <taxon>Hyphomicrobiales</taxon>
        <taxon>Rhizobiaceae</taxon>
        <taxon>Shinella</taxon>
    </lineage>
</organism>
<reference evidence="9" key="1">
    <citation type="submission" date="2022-04" db="EMBL/GenBank/DDBJ databases">
        <title>Shinella lacus sp. nov., a novel member of the genus Shinella from water.</title>
        <authorList>
            <person name="Deng Y."/>
        </authorList>
    </citation>
    <scope>NUCLEOTIDE SEQUENCE</scope>
    <source>
        <strain evidence="9">JCM 31239</strain>
    </source>
</reference>
<dbReference type="Proteomes" id="UP001177080">
    <property type="component" value="Unassembled WGS sequence"/>
</dbReference>
<evidence type="ECO:0000256" key="7">
    <source>
        <dbReference type="ARBA" id="ARBA00038093"/>
    </source>
</evidence>
<keyword evidence="6" id="KW-0460">Magnesium</keyword>
<evidence type="ECO:0000256" key="5">
    <source>
        <dbReference type="ARBA" id="ARBA00022801"/>
    </source>
</evidence>
<comment type="similarity">
    <text evidence="7">Belongs to the PINc/VapC protein family.</text>
</comment>
<accession>A0ABT8XNN4</accession>
<dbReference type="Pfam" id="PF01850">
    <property type="entry name" value="PIN"/>
    <property type="match status" value="1"/>
</dbReference>
<evidence type="ECO:0000259" key="8">
    <source>
        <dbReference type="Pfam" id="PF01850"/>
    </source>
</evidence>
<evidence type="ECO:0000256" key="4">
    <source>
        <dbReference type="ARBA" id="ARBA00022723"/>
    </source>
</evidence>
<evidence type="ECO:0000313" key="10">
    <source>
        <dbReference type="Proteomes" id="UP001177080"/>
    </source>
</evidence>
<evidence type="ECO:0000256" key="3">
    <source>
        <dbReference type="ARBA" id="ARBA00022722"/>
    </source>
</evidence>
<sequence>MATDIFLLDTNILSESSRPRPHPTISAWLRRQRRVAIPFAVILEVETGIAGKYRSDPYRAEELWQWMDELLETDFEYPAATPQVARILGKLLCCKPLTHLWLVNEHAHEKKPGQDLFIAATSIVYDMPIATMNAKDFETINRFHPLPGVYNPSNDMWTIPRCERVEEARMAMTTMVM</sequence>
<evidence type="ECO:0000256" key="1">
    <source>
        <dbReference type="ARBA" id="ARBA00001946"/>
    </source>
</evidence>
<keyword evidence="5" id="KW-0378">Hydrolase</keyword>
<comment type="cofactor">
    <cofactor evidence="1">
        <name>Mg(2+)</name>
        <dbReference type="ChEBI" id="CHEBI:18420"/>
    </cofactor>
</comment>
<protein>
    <submittedName>
        <fullName evidence="9">Type II toxin-antitoxin system VapC family toxin</fullName>
    </submittedName>
</protein>
<feature type="domain" description="PIN" evidence="8">
    <location>
        <begin position="7"/>
        <end position="138"/>
    </location>
</feature>
<keyword evidence="4" id="KW-0479">Metal-binding</keyword>
<proteinExistence type="inferred from homology"/>
<dbReference type="SUPFAM" id="SSF88723">
    <property type="entry name" value="PIN domain-like"/>
    <property type="match status" value="1"/>
</dbReference>
<dbReference type="InterPro" id="IPR029060">
    <property type="entry name" value="PIN-like_dom_sf"/>
</dbReference>
<dbReference type="InterPro" id="IPR002716">
    <property type="entry name" value="PIN_dom"/>
</dbReference>
<keyword evidence="10" id="KW-1185">Reference proteome</keyword>
<evidence type="ECO:0000313" key="9">
    <source>
        <dbReference type="EMBL" id="MDO6124969.1"/>
    </source>
</evidence>
<keyword evidence="3" id="KW-0540">Nuclease</keyword>
<name>A0ABT8XNN4_9HYPH</name>
<evidence type="ECO:0000256" key="6">
    <source>
        <dbReference type="ARBA" id="ARBA00022842"/>
    </source>
</evidence>